<reference evidence="1 2" key="1">
    <citation type="journal article" date="2019" name="Nat. Ecol. Evol.">
        <title>Megaphylogeny resolves global patterns of mushroom evolution.</title>
        <authorList>
            <person name="Varga T."/>
            <person name="Krizsan K."/>
            <person name="Foldi C."/>
            <person name="Dima B."/>
            <person name="Sanchez-Garcia M."/>
            <person name="Sanchez-Ramirez S."/>
            <person name="Szollosi G.J."/>
            <person name="Szarkandi J.G."/>
            <person name="Papp V."/>
            <person name="Albert L."/>
            <person name="Andreopoulos W."/>
            <person name="Angelini C."/>
            <person name="Antonin V."/>
            <person name="Barry K.W."/>
            <person name="Bougher N.L."/>
            <person name="Buchanan P."/>
            <person name="Buyck B."/>
            <person name="Bense V."/>
            <person name="Catcheside P."/>
            <person name="Chovatia M."/>
            <person name="Cooper J."/>
            <person name="Damon W."/>
            <person name="Desjardin D."/>
            <person name="Finy P."/>
            <person name="Geml J."/>
            <person name="Haridas S."/>
            <person name="Hughes K."/>
            <person name="Justo A."/>
            <person name="Karasinski D."/>
            <person name="Kautmanova I."/>
            <person name="Kiss B."/>
            <person name="Kocsube S."/>
            <person name="Kotiranta H."/>
            <person name="LaButti K.M."/>
            <person name="Lechner B.E."/>
            <person name="Liimatainen K."/>
            <person name="Lipzen A."/>
            <person name="Lukacs Z."/>
            <person name="Mihaltcheva S."/>
            <person name="Morgado L.N."/>
            <person name="Niskanen T."/>
            <person name="Noordeloos M.E."/>
            <person name="Ohm R.A."/>
            <person name="Ortiz-Santana B."/>
            <person name="Ovrebo C."/>
            <person name="Racz N."/>
            <person name="Riley R."/>
            <person name="Savchenko A."/>
            <person name="Shiryaev A."/>
            <person name="Soop K."/>
            <person name="Spirin V."/>
            <person name="Szebenyi C."/>
            <person name="Tomsovsky M."/>
            <person name="Tulloss R.E."/>
            <person name="Uehling J."/>
            <person name="Grigoriev I.V."/>
            <person name="Vagvolgyi C."/>
            <person name="Papp T."/>
            <person name="Martin F.M."/>
            <person name="Miettinen O."/>
            <person name="Hibbett D.S."/>
            <person name="Nagy L.G."/>
        </authorList>
    </citation>
    <scope>NUCLEOTIDE SEQUENCE [LARGE SCALE GENOMIC DNA]</scope>
    <source>
        <strain evidence="1 2">NL-1719</strain>
    </source>
</reference>
<organism evidence="1 2">
    <name type="scientific">Pluteus cervinus</name>
    <dbReference type="NCBI Taxonomy" id="181527"/>
    <lineage>
        <taxon>Eukaryota</taxon>
        <taxon>Fungi</taxon>
        <taxon>Dikarya</taxon>
        <taxon>Basidiomycota</taxon>
        <taxon>Agaricomycotina</taxon>
        <taxon>Agaricomycetes</taxon>
        <taxon>Agaricomycetidae</taxon>
        <taxon>Agaricales</taxon>
        <taxon>Pluteineae</taxon>
        <taxon>Pluteaceae</taxon>
        <taxon>Pluteus</taxon>
    </lineage>
</organism>
<accession>A0ACD3B2Z6</accession>
<evidence type="ECO:0000313" key="1">
    <source>
        <dbReference type="EMBL" id="TFK71971.1"/>
    </source>
</evidence>
<dbReference type="Proteomes" id="UP000308600">
    <property type="component" value="Unassembled WGS sequence"/>
</dbReference>
<proteinExistence type="predicted"/>
<name>A0ACD3B2Z6_9AGAR</name>
<evidence type="ECO:0000313" key="2">
    <source>
        <dbReference type="Proteomes" id="UP000308600"/>
    </source>
</evidence>
<dbReference type="EMBL" id="ML208291">
    <property type="protein sequence ID" value="TFK71971.1"/>
    <property type="molecule type" value="Genomic_DNA"/>
</dbReference>
<gene>
    <name evidence="1" type="ORF">BDN72DRAFT_836897</name>
</gene>
<keyword evidence="2" id="KW-1185">Reference proteome</keyword>
<sequence length="342" mass="37570">MDQTFNDQAIAILGSPLRWFTAPTLVGCLLNWFLFGSLTVQVYDYFLRFHANDRIGLKCLVYGLYIAETVGTALVTVTSYEILLGSWGDVVGLLACPASGPPNLVVSNSIAFIVQLFFAWRITCLRQTLFAKIGAGLTVASAIFSLIASMLFLKEYIKNRDANLKVLTETVNLWILSAFVCNFIIAATMVSVLWRARAATNYQQTKTVLNHLIVHTIETGGLTAIVATVEMGLFIYSPHSYLHLSMFYIIGRVYSNSLVASVNGRHRMRLLLDAGADHACVASLHLPPTVPGDSTRSYSDSSRTASQPGFMVLMKTTVHTDETSSVPSKVPSSSDLHQEQKM</sequence>
<protein>
    <submittedName>
        <fullName evidence="1">Uncharacterized protein</fullName>
    </submittedName>
</protein>